<reference evidence="2 3" key="1">
    <citation type="journal article" date="2019" name="Environ. Microbiol.">
        <title>Species interactions and distinct microbial communities in high Arctic permafrost affected cryosols are associated with the CH4 and CO2 gas fluxes.</title>
        <authorList>
            <person name="Altshuler I."/>
            <person name="Hamel J."/>
            <person name="Turney S."/>
            <person name="Magnuson E."/>
            <person name="Levesque R."/>
            <person name="Greer C."/>
            <person name="Whyte L.G."/>
        </authorList>
    </citation>
    <scope>NUCLEOTIDE SEQUENCE [LARGE SCALE GENOMIC DNA]</scope>
    <source>
        <strain evidence="2 3">S9.3A</strain>
    </source>
</reference>
<keyword evidence="3" id="KW-1185">Reference proteome</keyword>
<gene>
    <name evidence="2" type="ORF">EAH86_19020</name>
</gene>
<dbReference type="EMBL" id="RCZM01000007">
    <property type="protein sequence ID" value="TPG13420.1"/>
    <property type="molecule type" value="Genomic_DNA"/>
</dbReference>
<organism evidence="2 3">
    <name type="scientific">Pedococcus bigeumensis</name>
    <dbReference type="NCBI Taxonomy" id="433644"/>
    <lineage>
        <taxon>Bacteria</taxon>
        <taxon>Bacillati</taxon>
        <taxon>Actinomycetota</taxon>
        <taxon>Actinomycetes</taxon>
        <taxon>Micrococcales</taxon>
        <taxon>Intrasporangiaceae</taxon>
        <taxon>Pedococcus</taxon>
    </lineage>
</organism>
<dbReference type="Gene3D" id="1.20.120.520">
    <property type="entry name" value="nmb1532 protein domain like"/>
    <property type="match status" value="1"/>
</dbReference>
<protein>
    <recommendedName>
        <fullName evidence="1">Hemerythrin-like domain-containing protein</fullName>
    </recommendedName>
</protein>
<dbReference type="Pfam" id="PF01814">
    <property type="entry name" value="Hemerythrin"/>
    <property type="match status" value="1"/>
</dbReference>
<evidence type="ECO:0000313" key="3">
    <source>
        <dbReference type="Proteomes" id="UP000317722"/>
    </source>
</evidence>
<comment type="caution">
    <text evidence="2">The sequence shown here is derived from an EMBL/GenBank/DDBJ whole genome shotgun (WGS) entry which is preliminary data.</text>
</comment>
<sequence>MAPPFSFEHPRSKSRMAVSVSATRDLFQKGARRRVQIGLPHPLEVLVNPQLVRRFRRLGCSCRATGYVARASSWQAASTDGVLMPGVITLIKDDHKTLESVFKKLEKAEPGAIPGLLQQVAELLIPHSKAEEQVVYPAIKTTVPDEGSDVDDGLAEHHHVEHTLQQLLDADPEAPGVDGLIAAMIGEVRHHVEEEEQQILPAFAKSASNQQLSDLGDRFTAAKEQALAAMRSGT</sequence>
<dbReference type="PANTHER" id="PTHR35585">
    <property type="entry name" value="HHE DOMAIN PROTEIN (AFU_ORTHOLOGUE AFUA_4G00730)"/>
    <property type="match status" value="1"/>
</dbReference>
<name>A0A502CLH9_9MICO</name>
<accession>A0A502CLH9</accession>
<evidence type="ECO:0000259" key="1">
    <source>
        <dbReference type="Pfam" id="PF01814"/>
    </source>
</evidence>
<dbReference type="InterPro" id="IPR012312">
    <property type="entry name" value="Hemerythrin-like"/>
</dbReference>
<dbReference type="OrthoDB" id="9793637at2"/>
<feature type="domain" description="Hemerythrin-like" evidence="1">
    <location>
        <begin position="88"/>
        <end position="202"/>
    </location>
</feature>
<proteinExistence type="predicted"/>
<dbReference type="AlphaFoldDB" id="A0A502CLH9"/>
<evidence type="ECO:0000313" key="2">
    <source>
        <dbReference type="EMBL" id="TPG13420.1"/>
    </source>
</evidence>
<dbReference type="Proteomes" id="UP000317722">
    <property type="component" value="Unassembled WGS sequence"/>
</dbReference>
<dbReference type="PANTHER" id="PTHR35585:SF1">
    <property type="entry name" value="HHE DOMAIN PROTEIN (AFU_ORTHOLOGUE AFUA_4G00730)"/>
    <property type="match status" value="1"/>
</dbReference>